<feature type="transmembrane region" description="Helical" evidence="2">
    <location>
        <begin position="140"/>
        <end position="157"/>
    </location>
</feature>
<keyword evidence="2" id="KW-0812">Transmembrane</keyword>
<organism evidence="3 4">
    <name type="scientific">Elasticomyces elasticus</name>
    <dbReference type="NCBI Taxonomy" id="574655"/>
    <lineage>
        <taxon>Eukaryota</taxon>
        <taxon>Fungi</taxon>
        <taxon>Dikarya</taxon>
        <taxon>Ascomycota</taxon>
        <taxon>Pezizomycotina</taxon>
        <taxon>Dothideomycetes</taxon>
        <taxon>Dothideomycetidae</taxon>
        <taxon>Mycosphaerellales</taxon>
        <taxon>Teratosphaeriaceae</taxon>
        <taxon>Elasticomyces</taxon>
    </lineage>
</organism>
<comment type="caution">
    <text evidence="3">The sequence shown here is derived from an EMBL/GenBank/DDBJ whole genome shotgun (WGS) entry which is preliminary data.</text>
</comment>
<feature type="transmembrane region" description="Helical" evidence="2">
    <location>
        <begin position="418"/>
        <end position="440"/>
    </location>
</feature>
<feature type="transmembrane region" description="Helical" evidence="2">
    <location>
        <begin position="99"/>
        <end position="119"/>
    </location>
</feature>
<evidence type="ECO:0008006" key="5">
    <source>
        <dbReference type="Google" id="ProtNLM"/>
    </source>
</evidence>
<dbReference type="PANTHER" id="PTHR23028">
    <property type="entry name" value="ACETYLTRANSFERASE"/>
    <property type="match status" value="1"/>
</dbReference>
<reference evidence="3" key="1">
    <citation type="submission" date="2023-08" db="EMBL/GenBank/DDBJ databases">
        <title>Black Yeasts Isolated from many extreme environments.</title>
        <authorList>
            <person name="Coleine C."/>
            <person name="Stajich J.E."/>
            <person name="Selbmann L."/>
        </authorList>
    </citation>
    <scope>NUCLEOTIDE SEQUENCE</scope>
    <source>
        <strain evidence="3">CCFEE 5810</strain>
    </source>
</reference>
<feature type="transmembrane region" description="Helical" evidence="2">
    <location>
        <begin position="293"/>
        <end position="315"/>
    </location>
</feature>
<dbReference type="PANTHER" id="PTHR23028:SF134">
    <property type="entry name" value="PUTATIVE (AFU_ORTHOLOGUE AFUA_4G08520)-RELATED"/>
    <property type="match status" value="1"/>
</dbReference>
<evidence type="ECO:0000313" key="3">
    <source>
        <dbReference type="EMBL" id="KAK5690761.1"/>
    </source>
</evidence>
<dbReference type="Proteomes" id="UP001310594">
    <property type="component" value="Unassembled WGS sequence"/>
</dbReference>
<gene>
    <name evidence="3" type="ORF">LTR97_011922</name>
</gene>
<evidence type="ECO:0000313" key="4">
    <source>
        <dbReference type="Proteomes" id="UP001310594"/>
    </source>
</evidence>
<evidence type="ECO:0000256" key="1">
    <source>
        <dbReference type="SAM" id="MobiDB-lite"/>
    </source>
</evidence>
<dbReference type="InterPro" id="IPR050879">
    <property type="entry name" value="Acyltransferase_3"/>
</dbReference>
<dbReference type="AlphaFoldDB" id="A0AAN7ZYA4"/>
<feature type="region of interest" description="Disordered" evidence="1">
    <location>
        <begin position="1"/>
        <end position="22"/>
    </location>
</feature>
<name>A0AAN7ZYA4_9PEZI</name>
<accession>A0AAN7ZYA4</accession>
<feature type="transmembrane region" description="Helical" evidence="2">
    <location>
        <begin position="377"/>
        <end position="398"/>
    </location>
</feature>
<sequence>MDREAVMDAADEPAKSRRKQLPQWLSSALPHSKAEKPPMAHLSAHDDAQTYLTGVRGCLAIMSFLWVFMDTFLPAAAEGAADVDVPGDYAGLRKSLSVFFWNGSLIYSSIIFLSARTICLPFLLNPTKLTLASAVVRRGLRLWFPTAVALIICYAIFTKTLTTDYLAEFDAQTANATLTADLWIMPNSLSNFNSIFEIFWVANSLSAQSGNWAFPTQTLWVITAVFQQSYTAYTTMVIIPYTRKTWRLYGAFVFIITAWWVYSWAWFTISGLLLADLVVNMDFKGFCQTHRLYTLAVASFCMLAGYAMQFTWVAARPDLQNAELKYHTGLYSTGGLQTFVDPTTPQLRADDYLVIVGFYIFLETSEVLQKIFRNKTFVFLGNRSYSYFLLQSIIAYTLGIKTVSKMIGDSMDGYSKAVGIAFIACLLVTVAAGEVFYWLIDKPSQKLARMVFTWMLE</sequence>
<keyword evidence="2" id="KW-0472">Membrane</keyword>
<feature type="transmembrane region" description="Helical" evidence="2">
    <location>
        <begin position="248"/>
        <end position="273"/>
    </location>
</feature>
<protein>
    <recommendedName>
        <fullName evidence="5">Acyltransferase 3 domain-containing protein</fullName>
    </recommendedName>
</protein>
<evidence type="ECO:0000256" key="2">
    <source>
        <dbReference type="SAM" id="Phobius"/>
    </source>
</evidence>
<feature type="transmembrane region" description="Helical" evidence="2">
    <location>
        <begin position="219"/>
        <end position="241"/>
    </location>
</feature>
<keyword evidence="2" id="KW-1133">Transmembrane helix</keyword>
<dbReference type="EMBL" id="JAVRQU010000023">
    <property type="protein sequence ID" value="KAK5690761.1"/>
    <property type="molecule type" value="Genomic_DNA"/>
</dbReference>
<proteinExistence type="predicted"/>